<gene>
    <name evidence="1" type="ORF">QE399_003861</name>
</gene>
<reference evidence="1 2" key="1">
    <citation type="submission" date="2023-08" db="EMBL/GenBank/DDBJ databases">
        <title>Functional and genomic diversity of the sorghum phyllosphere microbiome.</title>
        <authorList>
            <person name="Shade A."/>
        </authorList>
    </citation>
    <scope>NUCLEOTIDE SEQUENCE [LARGE SCALE GENOMIC DNA]</scope>
    <source>
        <strain evidence="1 2">SORGH_AS_0335</strain>
    </source>
</reference>
<evidence type="ECO:0008006" key="3">
    <source>
        <dbReference type="Google" id="ProtNLM"/>
    </source>
</evidence>
<dbReference type="EMBL" id="JAVIZX010000001">
    <property type="protein sequence ID" value="MDR6216172.1"/>
    <property type="molecule type" value="Genomic_DNA"/>
</dbReference>
<comment type="caution">
    <text evidence="1">The sequence shown here is derived from an EMBL/GenBank/DDBJ whole genome shotgun (WGS) entry which is preliminary data.</text>
</comment>
<dbReference type="InterPro" id="IPR021508">
    <property type="entry name" value="Gp17-like"/>
</dbReference>
<evidence type="ECO:0000313" key="2">
    <source>
        <dbReference type="Proteomes" id="UP001267710"/>
    </source>
</evidence>
<name>A0ABU1IG13_9BURK</name>
<dbReference type="Pfam" id="PF11367">
    <property type="entry name" value="Tail_completion_gp17"/>
    <property type="match status" value="1"/>
</dbReference>
<dbReference type="RefSeq" id="WP_309831376.1">
    <property type="nucleotide sequence ID" value="NZ_JAVIZX010000001.1"/>
</dbReference>
<accession>A0ABU1IG13</accession>
<dbReference type="Proteomes" id="UP001267710">
    <property type="component" value="Unassembled WGS sequence"/>
</dbReference>
<proteinExistence type="predicted"/>
<organism evidence="1 2">
    <name type="scientific">Paracidovorax wautersii</name>
    <dbReference type="NCBI Taxonomy" id="1177982"/>
    <lineage>
        <taxon>Bacteria</taxon>
        <taxon>Pseudomonadati</taxon>
        <taxon>Pseudomonadota</taxon>
        <taxon>Betaproteobacteria</taxon>
        <taxon>Burkholderiales</taxon>
        <taxon>Comamonadaceae</taxon>
        <taxon>Paracidovorax</taxon>
    </lineage>
</organism>
<keyword evidence="2" id="KW-1185">Reference proteome</keyword>
<protein>
    <recommendedName>
        <fullName evidence="3">DUF3168 domain-containing protein</fullName>
    </recommendedName>
</protein>
<sequence>MTMEVLIRDALRPLVAGGVHWNVAPHDAIAPRFVCQQVGGKGLNYVDDAVPDKQNARIQVAAWAGTPAEAKSLILQAETALILAEGLQCETLGAAIGTYEPDTKLHGARQDFSIWGAR</sequence>
<evidence type="ECO:0000313" key="1">
    <source>
        <dbReference type="EMBL" id="MDR6216172.1"/>
    </source>
</evidence>